<proteinExistence type="predicted"/>
<dbReference type="CDD" id="cd04301">
    <property type="entry name" value="NAT_SF"/>
    <property type="match status" value="1"/>
</dbReference>
<dbReference type="AlphaFoldDB" id="A0A4R6VRA8"/>
<dbReference type="PROSITE" id="PS51186">
    <property type="entry name" value="GNAT"/>
    <property type="match status" value="1"/>
</dbReference>
<dbReference type="PANTHER" id="PTHR43877:SF5">
    <property type="entry name" value="BLL8307 PROTEIN"/>
    <property type="match status" value="1"/>
</dbReference>
<dbReference type="GO" id="GO:0016747">
    <property type="term" value="F:acyltransferase activity, transferring groups other than amino-acyl groups"/>
    <property type="evidence" value="ECO:0007669"/>
    <property type="project" value="InterPro"/>
</dbReference>
<dbReference type="InterPro" id="IPR050832">
    <property type="entry name" value="Bact_Acetyltransf"/>
</dbReference>
<evidence type="ECO:0000313" key="5">
    <source>
        <dbReference type="Proteomes" id="UP000295705"/>
    </source>
</evidence>
<protein>
    <submittedName>
        <fullName evidence="4">Putative acetyltransferase</fullName>
    </submittedName>
</protein>
<dbReference type="SUPFAM" id="SSF55729">
    <property type="entry name" value="Acyl-CoA N-acyltransferases (Nat)"/>
    <property type="match status" value="1"/>
</dbReference>
<dbReference type="Pfam" id="PF00583">
    <property type="entry name" value="Acetyltransf_1"/>
    <property type="match status" value="1"/>
</dbReference>
<evidence type="ECO:0000313" key="4">
    <source>
        <dbReference type="EMBL" id="TDQ65096.1"/>
    </source>
</evidence>
<comment type="caution">
    <text evidence="4">The sequence shown here is derived from an EMBL/GenBank/DDBJ whole genome shotgun (WGS) entry which is preliminary data.</text>
</comment>
<organism evidence="4 5">
    <name type="scientific">Actinomycetospora succinea</name>
    <dbReference type="NCBI Taxonomy" id="663603"/>
    <lineage>
        <taxon>Bacteria</taxon>
        <taxon>Bacillati</taxon>
        <taxon>Actinomycetota</taxon>
        <taxon>Actinomycetes</taxon>
        <taxon>Pseudonocardiales</taxon>
        <taxon>Pseudonocardiaceae</taxon>
        <taxon>Actinomycetospora</taxon>
    </lineage>
</organism>
<dbReference type="Gene3D" id="3.40.630.30">
    <property type="match status" value="1"/>
</dbReference>
<dbReference type="Proteomes" id="UP000295705">
    <property type="component" value="Unassembled WGS sequence"/>
</dbReference>
<evidence type="ECO:0000259" key="3">
    <source>
        <dbReference type="PROSITE" id="PS51186"/>
    </source>
</evidence>
<reference evidence="4 5" key="1">
    <citation type="submission" date="2019-03" db="EMBL/GenBank/DDBJ databases">
        <title>Genomic Encyclopedia of Type Strains, Phase IV (KMG-IV): sequencing the most valuable type-strain genomes for metagenomic binning, comparative biology and taxonomic classification.</title>
        <authorList>
            <person name="Goeker M."/>
        </authorList>
    </citation>
    <scope>NUCLEOTIDE SEQUENCE [LARGE SCALE GENOMIC DNA]</scope>
    <source>
        <strain evidence="4 5">DSM 45775</strain>
    </source>
</reference>
<dbReference type="EMBL" id="SNYO01000001">
    <property type="protein sequence ID" value="TDQ65096.1"/>
    <property type="molecule type" value="Genomic_DNA"/>
</dbReference>
<accession>A0A4R6VRA8</accession>
<dbReference type="InterPro" id="IPR016181">
    <property type="entry name" value="Acyl_CoA_acyltransferase"/>
</dbReference>
<keyword evidence="2" id="KW-0012">Acyltransferase</keyword>
<dbReference type="RefSeq" id="WP_243741407.1">
    <property type="nucleotide sequence ID" value="NZ_BAABHR010000046.1"/>
</dbReference>
<dbReference type="PANTHER" id="PTHR43877">
    <property type="entry name" value="AMINOALKYLPHOSPHONATE N-ACETYLTRANSFERASE-RELATED-RELATED"/>
    <property type="match status" value="1"/>
</dbReference>
<evidence type="ECO:0000256" key="1">
    <source>
        <dbReference type="ARBA" id="ARBA00022679"/>
    </source>
</evidence>
<feature type="domain" description="N-acetyltransferase" evidence="3">
    <location>
        <begin position="6"/>
        <end position="154"/>
    </location>
</feature>
<evidence type="ECO:0000256" key="2">
    <source>
        <dbReference type="ARBA" id="ARBA00023315"/>
    </source>
</evidence>
<name>A0A4R6VRA8_9PSEU</name>
<gene>
    <name evidence="4" type="ORF">EV188_101345</name>
</gene>
<keyword evidence="5" id="KW-1185">Reference proteome</keyword>
<keyword evidence="1 4" id="KW-0808">Transferase</keyword>
<sequence>MSGVAIVVDDLAGPEVATLLAEHLDDMRAASPPESKHALDLDALRAPDVTFWTVWDDHVLLGFGALRELDAAHGEIKSMRTASAYQGLGVGSALVRHLVAEARRRGYRRLSLETGSSAHFAPAQRLYARHGFVPCAPFGDYPEDPNSVHLTLAL</sequence>
<dbReference type="InterPro" id="IPR000182">
    <property type="entry name" value="GNAT_dom"/>
</dbReference>